<proteinExistence type="predicted"/>
<reference evidence="1 2" key="1">
    <citation type="journal article" date="2019" name="Commun. Biol.">
        <title>The bagworm genome reveals a unique fibroin gene that provides high tensile strength.</title>
        <authorList>
            <person name="Kono N."/>
            <person name="Nakamura H."/>
            <person name="Ohtoshi R."/>
            <person name="Tomita M."/>
            <person name="Numata K."/>
            <person name="Arakawa K."/>
        </authorList>
    </citation>
    <scope>NUCLEOTIDE SEQUENCE [LARGE SCALE GENOMIC DNA]</scope>
</reference>
<comment type="caution">
    <text evidence="1">The sequence shown here is derived from an EMBL/GenBank/DDBJ whole genome shotgun (WGS) entry which is preliminary data.</text>
</comment>
<organism evidence="1 2">
    <name type="scientific">Eumeta variegata</name>
    <name type="common">Bagworm moth</name>
    <name type="synonym">Eumeta japonica</name>
    <dbReference type="NCBI Taxonomy" id="151549"/>
    <lineage>
        <taxon>Eukaryota</taxon>
        <taxon>Metazoa</taxon>
        <taxon>Ecdysozoa</taxon>
        <taxon>Arthropoda</taxon>
        <taxon>Hexapoda</taxon>
        <taxon>Insecta</taxon>
        <taxon>Pterygota</taxon>
        <taxon>Neoptera</taxon>
        <taxon>Endopterygota</taxon>
        <taxon>Lepidoptera</taxon>
        <taxon>Glossata</taxon>
        <taxon>Ditrysia</taxon>
        <taxon>Tineoidea</taxon>
        <taxon>Psychidae</taxon>
        <taxon>Oiketicinae</taxon>
        <taxon>Eumeta</taxon>
    </lineage>
</organism>
<gene>
    <name evidence="1" type="ORF">EVAR_22759_1</name>
</gene>
<sequence length="159" mass="18473">MLLARGRPHTSPPAPLARYTGHVRNDVSMRVRRFFSESFYSGRDRARNVFRTHPRLDSATIHRRKQILSALCRRRSIMRFLPGAPISVDELTANKELSNANTRCVRRVSARRDTVQGRFTHQMRFEFSMNFGWNDPSALHRRRCSLPRLLLLIVAGKIC</sequence>
<dbReference type="AlphaFoldDB" id="A0A4C1UTM7"/>
<dbReference type="EMBL" id="BGZK01000219">
    <property type="protein sequence ID" value="GBP29387.1"/>
    <property type="molecule type" value="Genomic_DNA"/>
</dbReference>
<dbReference type="Proteomes" id="UP000299102">
    <property type="component" value="Unassembled WGS sequence"/>
</dbReference>
<accession>A0A4C1UTM7</accession>
<evidence type="ECO:0000313" key="1">
    <source>
        <dbReference type="EMBL" id="GBP29387.1"/>
    </source>
</evidence>
<keyword evidence="2" id="KW-1185">Reference proteome</keyword>
<protein>
    <submittedName>
        <fullName evidence="1">Uncharacterized protein</fullName>
    </submittedName>
</protein>
<name>A0A4C1UTM7_EUMVA</name>
<evidence type="ECO:0000313" key="2">
    <source>
        <dbReference type="Proteomes" id="UP000299102"/>
    </source>
</evidence>